<feature type="region of interest" description="Disordered" evidence="2">
    <location>
        <begin position="35"/>
        <end position="56"/>
    </location>
</feature>
<dbReference type="InterPro" id="IPR042229">
    <property type="entry name" value="Listeria/Bacterioides_rpt_sf"/>
</dbReference>
<dbReference type="EC" id="3.5.1.-" evidence="4"/>
<reference evidence="4 5" key="1">
    <citation type="submission" date="2018-08" db="EMBL/GenBank/DDBJ databases">
        <title>Microbacterium lemovicicum sp. nov., a bacterium isolated from a natural uranium-rich soil.</title>
        <authorList>
            <person name="ORTET P."/>
        </authorList>
    </citation>
    <scope>NUCLEOTIDE SEQUENCE [LARGE SCALE GENOMIC DNA]</scope>
    <source>
        <strain evidence="4 5">Viu22</strain>
    </source>
</reference>
<keyword evidence="5" id="KW-1185">Reference proteome</keyword>
<evidence type="ECO:0000313" key="4">
    <source>
        <dbReference type="EMBL" id="AZS35616.1"/>
    </source>
</evidence>
<dbReference type="OrthoDB" id="9782872at2"/>
<dbReference type="PANTHER" id="PTHR34216">
    <property type="match status" value="1"/>
</dbReference>
<keyword evidence="4" id="KW-0378">Hydrolase</keyword>
<dbReference type="EMBL" id="CP031423">
    <property type="protein sequence ID" value="AZS35616.1"/>
    <property type="molecule type" value="Genomic_DNA"/>
</dbReference>
<dbReference type="Pfam" id="PF01522">
    <property type="entry name" value="Polysacc_deac_1"/>
    <property type="match status" value="1"/>
</dbReference>
<evidence type="ECO:0000256" key="1">
    <source>
        <dbReference type="ARBA" id="ARBA00022729"/>
    </source>
</evidence>
<organism evidence="4 5">
    <name type="scientific">Microbacterium lemovicicum</name>
    <dbReference type="NCBI Taxonomy" id="1072463"/>
    <lineage>
        <taxon>Bacteria</taxon>
        <taxon>Bacillati</taxon>
        <taxon>Actinomycetota</taxon>
        <taxon>Actinomycetes</taxon>
        <taxon>Micrococcales</taxon>
        <taxon>Microbacteriaceae</taxon>
        <taxon>Microbacterium</taxon>
    </lineage>
</organism>
<evidence type="ECO:0000259" key="3">
    <source>
        <dbReference type="Pfam" id="PF01522"/>
    </source>
</evidence>
<dbReference type="InterPro" id="IPR011330">
    <property type="entry name" value="Glyco_hydro/deAcase_b/a-brl"/>
</dbReference>
<dbReference type="GO" id="GO:0016810">
    <property type="term" value="F:hydrolase activity, acting on carbon-nitrogen (but not peptide) bonds"/>
    <property type="evidence" value="ECO:0007669"/>
    <property type="project" value="InterPro"/>
</dbReference>
<protein>
    <submittedName>
        <fullName evidence="4">Poly-beta-1,6-N-acetyl-D-glucosamine N-deacetylase</fullName>
        <ecNumber evidence="4">3.5.1.-</ecNumber>
    </submittedName>
</protein>
<evidence type="ECO:0000313" key="5">
    <source>
        <dbReference type="Proteomes" id="UP000276888"/>
    </source>
</evidence>
<dbReference type="PANTHER" id="PTHR34216:SF7">
    <property type="entry name" value="POLY-BETA-1,6-N-ACETYL-D-GLUCOSAMINE N-DEACETYLASE"/>
    <property type="match status" value="1"/>
</dbReference>
<dbReference type="InterPro" id="IPR002509">
    <property type="entry name" value="NODB_dom"/>
</dbReference>
<feature type="compositionally biased region" description="Low complexity" evidence="2">
    <location>
        <begin position="43"/>
        <end position="56"/>
    </location>
</feature>
<dbReference type="AlphaFoldDB" id="A0A3S9W698"/>
<proteinExistence type="predicted"/>
<dbReference type="SUPFAM" id="SSF88713">
    <property type="entry name" value="Glycoside hydrolase/deacetylase"/>
    <property type="match status" value="1"/>
</dbReference>
<keyword evidence="1" id="KW-0732">Signal</keyword>
<accession>A0A3S9W698</accession>
<sequence>MRRRRTVAALGAVGVIGAIVAAIIVVPRLVTPGTGEPVADGQPAPSAPTDLPTATPTTPLTAAQQLLAGSTDPAACAVTFTGDGISDQPALQTEGGLYADLPLPSADGRVFAGWYTTAQDAAAFTTAQRINESRSVACTDREVTLFASWKTPEENAAENARIPILMYHQFTTSPGGEEGWLRGNYAYIGDFDAHMAYIASDGFYLPTWRELGAFIDGEVFLPNHSVIVTDDDADQTWFDLAAPVVEKYKVMTTSFMITAWRQDAAPNPYVLRRSHTHDMHRAGDNGQGRMVNSSADEIAADLEMSASVLGVKEVVAYPFGHYNDVTKHGVAQAGYEMGRTIEPGYVSIGSDKLALPVQRVNYGMGLDALVGMIG</sequence>
<name>A0A3S9W698_9MICO</name>
<dbReference type="KEGG" id="mlv:CVS47_00208"/>
<dbReference type="Proteomes" id="UP000276888">
    <property type="component" value="Chromosome"/>
</dbReference>
<feature type="domain" description="NodB homology" evidence="3">
    <location>
        <begin position="223"/>
        <end position="337"/>
    </location>
</feature>
<dbReference type="Gene3D" id="3.20.20.370">
    <property type="entry name" value="Glycoside hydrolase/deacetylase"/>
    <property type="match status" value="1"/>
</dbReference>
<evidence type="ECO:0000256" key="2">
    <source>
        <dbReference type="SAM" id="MobiDB-lite"/>
    </source>
</evidence>
<dbReference type="InterPro" id="IPR051398">
    <property type="entry name" value="Polysacch_Deacetylase"/>
</dbReference>
<gene>
    <name evidence="4" type="primary">icaB_1</name>
    <name evidence="4" type="ORF">CVS47_00208</name>
</gene>
<dbReference type="GO" id="GO:0005975">
    <property type="term" value="P:carbohydrate metabolic process"/>
    <property type="evidence" value="ECO:0007669"/>
    <property type="project" value="InterPro"/>
</dbReference>
<dbReference type="Gene3D" id="2.60.40.4270">
    <property type="entry name" value="Listeria-Bacteroides repeat domain"/>
    <property type="match status" value="1"/>
</dbReference>